<proteinExistence type="predicted"/>
<name>A0A6G4VEP9_9ACTN</name>
<dbReference type="InterPro" id="IPR021527">
    <property type="entry name" value="DUF2795"/>
</dbReference>
<sequence length="105" mass="11429">MAHTTVQEVLHALKGATFPADKDELLRAARVAGASDEVLTALRGVPPEEYTNKEDVARSVRVDPDSDLNLSASQRAEQARQGGKPGQAQRLRSVEKPPVEDELDR</sequence>
<organism evidence="2 3">
    <name type="scientific">Streptomyces scabichelini</name>
    <dbReference type="NCBI Taxonomy" id="2711217"/>
    <lineage>
        <taxon>Bacteria</taxon>
        <taxon>Bacillati</taxon>
        <taxon>Actinomycetota</taxon>
        <taxon>Actinomycetes</taxon>
        <taxon>Kitasatosporales</taxon>
        <taxon>Streptomycetaceae</taxon>
        <taxon>Streptomyces</taxon>
    </lineage>
</organism>
<evidence type="ECO:0000313" key="3">
    <source>
        <dbReference type="Proteomes" id="UP000472335"/>
    </source>
</evidence>
<feature type="region of interest" description="Disordered" evidence="1">
    <location>
        <begin position="45"/>
        <end position="105"/>
    </location>
</feature>
<dbReference type="Proteomes" id="UP000472335">
    <property type="component" value="Unassembled WGS sequence"/>
</dbReference>
<evidence type="ECO:0000313" key="2">
    <source>
        <dbReference type="EMBL" id="NGO12608.1"/>
    </source>
</evidence>
<protein>
    <submittedName>
        <fullName evidence="2">DUF2795 domain-containing protein</fullName>
    </submittedName>
</protein>
<gene>
    <name evidence="2" type="ORF">G5C60_34620</name>
</gene>
<accession>A0A6G4VEP9</accession>
<dbReference type="RefSeq" id="WP_165265204.1">
    <property type="nucleotide sequence ID" value="NZ_JAAKZY010000148.1"/>
</dbReference>
<feature type="compositionally biased region" description="Basic and acidic residues" evidence="1">
    <location>
        <begin position="50"/>
        <end position="64"/>
    </location>
</feature>
<dbReference type="AlphaFoldDB" id="A0A6G4VEP9"/>
<keyword evidence="3" id="KW-1185">Reference proteome</keyword>
<feature type="compositionally biased region" description="Basic and acidic residues" evidence="1">
    <location>
        <begin position="92"/>
        <end position="105"/>
    </location>
</feature>
<comment type="caution">
    <text evidence="2">The sequence shown here is derived from an EMBL/GenBank/DDBJ whole genome shotgun (WGS) entry which is preliminary data.</text>
</comment>
<reference evidence="2 3" key="1">
    <citation type="submission" date="2020-02" db="EMBL/GenBank/DDBJ databases">
        <title>Whole-genome analyses of novel actinobacteria.</title>
        <authorList>
            <person name="Sahin N."/>
            <person name="Gencbay T."/>
        </authorList>
    </citation>
    <scope>NUCLEOTIDE SEQUENCE [LARGE SCALE GENOMIC DNA]</scope>
    <source>
        <strain evidence="2 3">HC44</strain>
    </source>
</reference>
<evidence type="ECO:0000256" key="1">
    <source>
        <dbReference type="SAM" id="MobiDB-lite"/>
    </source>
</evidence>
<dbReference type="EMBL" id="JAAKZY010000148">
    <property type="protein sequence ID" value="NGO12608.1"/>
    <property type="molecule type" value="Genomic_DNA"/>
</dbReference>
<dbReference type="Pfam" id="PF11387">
    <property type="entry name" value="DUF2795"/>
    <property type="match status" value="1"/>
</dbReference>